<dbReference type="EMBL" id="BMOM01000037">
    <property type="protein sequence ID" value="GGM19677.1"/>
    <property type="molecule type" value="Genomic_DNA"/>
</dbReference>
<protein>
    <submittedName>
        <fullName evidence="2">Uncharacterized protein</fullName>
    </submittedName>
</protein>
<evidence type="ECO:0000256" key="1">
    <source>
        <dbReference type="SAM" id="SignalP"/>
    </source>
</evidence>
<name>A0ABQ2GZI4_9DEIO</name>
<comment type="caution">
    <text evidence="2">The sequence shown here is derived from an EMBL/GenBank/DDBJ whole genome shotgun (WGS) entry which is preliminary data.</text>
</comment>
<accession>A0ABQ2GZI4</accession>
<dbReference type="PROSITE" id="PS51257">
    <property type="entry name" value="PROKAR_LIPOPROTEIN"/>
    <property type="match status" value="1"/>
</dbReference>
<proteinExistence type="predicted"/>
<keyword evidence="1" id="KW-0732">Signal</keyword>
<evidence type="ECO:0000313" key="2">
    <source>
        <dbReference type="EMBL" id="GGM19677.1"/>
    </source>
</evidence>
<dbReference type="Proteomes" id="UP000661918">
    <property type="component" value="Unassembled WGS sequence"/>
</dbReference>
<sequence>MDMKKMIAPAMTVTLTALLAACGGGGGGPTPPASAHTLSIKLTGPTSAPVKVINSTIQATLFEGTLASGKAFAGIAAGNVLRVEGGPVNGYTTPPAQSVTLDADKTVTLEYKVSAPAGVALSNTTISGKVSGTDLKLNNAYIESARTVFFAKSTLADNVLSFDLSKIAPEAADLTGNFDAGCTARSSDSTARVLESIYLNTYSPQRDLLGTIKEKVVAGADASLPDALIDRLYSDRPFTMKSTCSFTNDAGIAFSVKYDIAVGRGWNTLVLSKDGTTYTVRNASSDDQVGLVFTSSTPRVGVDFNSQDLTFTSNETVTVDADLVQIGNYSGTVNLSTSIPGLTVEPATVTLAPLPKMTAQAAHSDMFGGLDLQPQLLATKLTFRYTGTDNYTGQPFEVMVKDGTGKQVGTGFGVLNVNRPGISMYIQNPEVQIPPSSTRYIAVSLSSTGTFSGNVTLSVNGLPAGVVAKPVNVNLNGYSSTQIELTSDATLKPGTYPLTVSAQSGDRSAKGSVALTVPKPTVTVSLHNSYESQAVYQGDKGFVEVDVRSQDGFNGTTTLEITGLPQGVTATPTHVQVAPNTVTTVKVPLTAVVDAALGSTQVQITSPDLGALPYTGSNTFTLTVRPTRTALGANVSSQAVAASQGVWVTSSEYDSQQSLNVSTLRRLVAGKVVATASIPDTIVRLIALPSGSLLATTSPHGSGKAYLVTASGTSTPLTPPSAVDNGASDSHGRIWFVKTTQTGMGGQLTALTHWNPTTGAVATVPTAQTIEASGTFTASNDGKQLIYLPSYSNKGLKIDTVTDTVTPLEFGASAQSTSIAIRNDGLIYLTEYGRLKRINTDGSTTTFQNQSQIGRMIGFDKKDSTVLWSTSYNGLLKIDVTTNQFTELSLGSPAAATPLSSGGVAVLTQEYTSGGQIATYLSLLP</sequence>
<gene>
    <name evidence="2" type="ORF">GCM10010841_29610</name>
</gene>
<reference evidence="3" key="1">
    <citation type="journal article" date="2019" name="Int. J. Syst. Evol. Microbiol.">
        <title>The Global Catalogue of Microorganisms (GCM) 10K type strain sequencing project: providing services to taxonomists for standard genome sequencing and annotation.</title>
        <authorList>
            <consortium name="The Broad Institute Genomics Platform"/>
            <consortium name="The Broad Institute Genome Sequencing Center for Infectious Disease"/>
            <person name="Wu L."/>
            <person name="Ma J."/>
        </authorList>
    </citation>
    <scope>NUCLEOTIDE SEQUENCE [LARGE SCALE GENOMIC DNA]</scope>
    <source>
        <strain evidence="3">JCM 15443</strain>
    </source>
</reference>
<keyword evidence="3" id="KW-1185">Reference proteome</keyword>
<feature type="signal peptide" evidence="1">
    <location>
        <begin position="1"/>
        <end position="20"/>
    </location>
</feature>
<dbReference type="Gene3D" id="2.120.10.30">
    <property type="entry name" value="TolB, C-terminal domain"/>
    <property type="match status" value="1"/>
</dbReference>
<feature type="chain" id="PRO_5045164814" evidence="1">
    <location>
        <begin position="21"/>
        <end position="925"/>
    </location>
</feature>
<dbReference type="InterPro" id="IPR011042">
    <property type="entry name" value="6-blade_b-propeller_TolB-like"/>
</dbReference>
<dbReference type="SUPFAM" id="SSF63829">
    <property type="entry name" value="Calcium-dependent phosphotriesterase"/>
    <property type="match status" value="1"/>
</dbReference>
<organism evidence="2 3">
    <name type="scientific">Deinococcus aerophilus</name>
    <dbReference type="NCBI Taxonomy" id="522488"/>
    <lineage>
        <taxon>Bacteria</taxon>
        <taxon>Thermotogati</taxon>
        <taxon>Deinococcota</taxon>
        <taxon>Deinococci</taxon>
        <taxon>Deinococcales</taxon>
        <taxon>Deinococcaceae</taxon>
        <taxon>Deinococcus</taxon>
    </lineage>
</organism>
<evidence type="ECO:0000313" key="3">
    <source>
        <dbReference type="Proteomes" id="UP000661918"/>
    </source>
</evidence>